<dbReference type="AlphaFoldDB" id="A0A0B7MUK7"/>
<keyword evidence="2" id="KW-1185">Reference proteome</keyword>
<gene>
    <name evidence="1" type="primary">PARPA_00212.1 scaffold 511</name>
</gene>
<sequence length="150" mass="17595">MSSATNSNGDQPNSNQSTREAMRQFMGRFRLQDNSLMSFTPEKRAHIKKFQEFVSQKANGTCSVCLRVLYPEERRFRLIQNIESLNCFAWNIIPLTRIASSGATEYMVCLDHYKEKDENRFPKYVYPGALREIEVFKRHEKSTDKSCFYL</sequence>
<dbReference type="EMBL" id="LN718895">
    <property type="protein sequence ID" value="CEP06950.1"/>
    <property type="molecule type" value="Genomic_DNA"/>
</dbReference>
<dbReference type="Proteomes" id="UP000054107">
    <property type="component" value="Unassembled WGS sequence"/>
</dbReference>
<proteinExistence type="predicted"/>
<accession>A0A0B7MUK7</accession>
<protein>
    <submittedName>
        <fullName evidence="1">Uncharacterized protein</fullName>
    </submittedName>
</protein>
<organism evidence="1 2">
    <name type="scientific">Parasitella parasitica</name>
    <dbReference type="NCBI Taxonomy" id="35722"/>
    <lineage>
        <taxon>Eukaryota</taxon>
        <taxon>Fungi</taxon>
        <taxon>Fungi incertae sedis</taxon>
        <taxon>Mucoromycota</taxon>
        <taxon>Mucoromycotina</taxon>
        <taxon>Mucoromycetes</taxon>
        <taxon>Mucorales</taxon>
        <taxon>Mucorineae</taxon>
        <taxon>Mucoraceae</taxon>
        <taxon>Parasitella</taxon>
    </lineage>
</organism>
<name>A0A0B7MUK7_9FUNG</name>
<evidence type="ECO:0000313" key="1">
    <source>
        <dbReference type="EMBL" id="CEP06950.1"/>
    </source>
</evidence>
<evidence type="ECO:0000313" key="2">
    <source>
        <dbReference type="Proteomes" id="UP000054107"/>
    </source>
</evidence>
<reference evidence="1 2" key="1">
    <citation type="submission" date="2014-09" db="EMBL/GenBank/DDBJ databases">
        <authorList>
            <person name="Ellenberger Sabrina"/>
        </authorList>
    </citation>
    <scope>NUCLEOTIDE SEQUENCE [LARGE SCALE GENOMIC DNA]</scope>
    <source>
        <strain evidence="1 2">CBS 412.66</strain>
    </source>
</reference>
<dbReference type="OrthoDB" id="10609838at2759"/>